<evidence type="ECO:0000313" key="3">
    <source>
        <dbReference type="Proteomes" id="UP000439903"/>
    </source>
</evidence>
<dbReference type="EMBL" id="WTPW01001083">
    <property type="protein sequence ID" value="KAF0458332.1"/>
    <property type="molecule type" value="Genomic_DNA"/>
</dbReference>
<proteinExistence type="predicted"/>
<feature type="compositionally biased region" description="Polar residues" evidence="1">
    <location>
        <begin position="1"/>
        <end position="19"/>
    </location>
</feature>
<evidence type="ECO:0000256" key="1">
    <source>
        <dbReference type="SAM" id="MobiDB-lite"/>
    </source>
</evidence>
<dbReference type="AlphaFoldDB" id="A0A8H3XGK8"/>
<comment type="caution">
    <text evidence="2">The sequence shown here is derived from an EMBL/GenBank/DDBJ whole genome shotgun (WGS) entry which is preliminary data.</text>
</comment>
<dbReference type="OrthoDB" id="2342063at2759"/>
<protein>
    <submittedName>
        <fullName evidence="2">Uncharacterized protein</fullName>
    </submittedName>
</protein>
<sequence length="343" mass="39536">MTPRIQSSFCSQSNWSPESPESYVTRLPLKMTADVNISEIEIFIFCNDDLRLTTYILSALRTKGARNIKICHPAHLTKYASIDIDSAIRVPGSWESQAQYEWSVSNADVVISMLYNDFEKQEMLLNACIIQNVSLYITWDSGMELELYVSDKRCPRTRLHRRLIEHQENLDKNHGSMRWILFQVGIFDEEVLKHDISTITTAFNSPNQYIFLNVTVKEELAQLIAESISSDKVLPNRNYVVGDFVAHTFLGHVYQVANNGMQLDNSMPADISEFETTNQLRLSGIVSARPLPRILYPGCSIFFHKLGIEISFQHDATIYRLLKNHKRTPLKDWVRTRVFYPVH</sequence>
<reference evidence="2 3" key="1">
    <citation type="journal article" date="2019" name="Environ. Microbiol.">
        <title>At the nexus of three kingdoms: the genome of the mycorrhizal fungus Gigaspora margarita provides insights into plant, endobacterial and fungal interactions.</title>
        <authorList>
            <person name="Venice F."/>
            <person name="Ghignone S."/>
            <person name="Salvioli di Fossalunga A."/>
            <person name="Amselem J."/>
            <person name="Novero M."/>
            <person name="Xianan X."/>
            <person name="Sedzielewska Toro K."/>
            <person name="Morin E."/>
            <person name="Lipzen A."/>
            <person name="Grigoriev I.V."/>
            <person name="Henrissat B."/>
            <person name="Martin F.M."/>
            <person name="Bonfante P."/>
        </authorList>
    </citation>
    <scope>NUCLEOTIDE SEQUENCE [LARGE SCALE GENOMIC DNA]</scope>
    <source>
        <strain evidence="2 3">BEG34</strain>
    </source>
</reference>
<accession>A0A8H3XGK8</accession>
<keyword evidence="3" id="KW-1185">Reference proteome</keyword>
<organism evidence="2 3">
    <name type="scientific">Gigaspora margarita</name>
    <dbReference type="NCBI Taxonomy" id="4874"/>
    <lineage>
        <taxon>Eukaryota</taxon>
        <taxon>Fungi</taxon>
        <taxon>Fungi incertae sedis</taxon>
        <taxon>Mucoromycota</taxon>
        <taxon>Glomeromycotina</taxon>
        <taxon>Glomeromycetes</taxon>
        <taxon>Diversisporales</taxon>
        <taxon>Gigasporaceae</taxon>
        <taxon>Gigaspora</taxon>
    </lineage>
</organism>
<dbReference type="Proteomes" id="UP000439903">
    <property type="component" value="Unassembled WGS sequence"/>
</dbReference>
<name>A0A8H3XGK8_GIGMA</name>
<evidence type="ECO:0000313" key="2">
    <source>
        <dbReference type="EMBL" id="KAF0458332.1"/>
    </source>
</evidence>
<gene>
    <name evidence="2" type="ORF">F8M41_001033</name>
</gene>
<feature type="region of interest" description="Disordered" evidence="1">
    <location>
        <begin position="1"/>
        <end position="20"/>
    </location>
</feature>